<organism evidence="1 2">
    <name type="scientific">Alterisphingorhabdus coralli</name>
    <dbReference type="NCBI Taxonomy" id="3071408"/>
    <lineage>
        <taxon>Bacteria</taxon>
        <taxon>Pseudomonadati</taxon>
        <taxon>Pseudomonadota</taxon>
        <taxon>Alphaproteobacteria</taxon>
        <taxon>Sphingomonadales</taxon>
        <taxon>Sphingomonadaceae</taxon>
        <taxon>Alterisphingorhabdus (ex Yan et al. 2024)</taxon>
    </lineage>
</organism>
<accession>A0AA97F6C3</accession>
<protein>
    <submittedName>
        <fullName evidence="1">DOMON-like domain-containing protein</fullName>
    </submittedName>
</protein>
<dbReference type="RefSeq" id="WP_317080339.1">
    <property type="nucleotide sequence ID" value="NZ_CP136594.1"/>
</dbReference>
<keyword evidence="2" id="KW-1185">Reference proteome</keyword>
<dbReference type="Proteomes" id="UP001302429">
    <property type="component" value="Chromosome"/>
</dbReference>
<dbReference type="AlphaFoldDB" id="A0AA97F6C3"/>
<name>A0AA97F6C3_9SPHN</name>
<proteinExistence type="predicted"/>
<dbReference type="CDD" id="cd09627">
    <property type="entry name" value="DOMON_murB_like"/>
    <property type="match status" value="1"/>
</dbReference>
<dbReference type="EMBL" id="CP136594">
    <property type="protein sequence ID" value="WOE74108.1"/>
    <property type="molecule type" value="Genomic_DNA"/>
</dbReference>
<evidence type="ECO:0000313" key="1">
    <source>
        <dbReference type="EMBL" id="WOE74108.1"/>
    </source>
</evidence>
<evidence type="ECO:0000313" key="2">
    <source>
        <dbReference type="Proteomes" id="UP001302429"/>
    </source>
</evidence>
<dbReference type="KEGG" id="acoa:RB602_09585"/>
<gene>
    <name evidence="1" type="ORF">RB602_09585</name>
</gene>
<sequence>MIKHEYNLASHDSAPSSTVCAVKAELERKGARQIGVRYTIDADPAVLDIPDDVKAVRKDYLWKTTCCELFLRDLDGPGYCEFNFSPSTCWAAYRFDSFRSGMRDLPLGISPIVTVQEDSRILQIDALLDFAGAELPAQLDGASLGLTAVVAERDGTSSYWALTHPFPKPDFHHADGFIAELPEE</sequence>
<reference evidence="1 2" key="1">
    <citation type="submission" date="2023-10" db="EMBL/GenBank/DDBJ databases">
        <title>Complete genome sequence of a Sphingomonadaceae bacterium.</title>
        <authorList>
            <person name="Yan C."/>
        </authorList>
    </citation>
    <scope>NUCLEOTIDE SEQUENCE [LARGE SCALE GENOMIC DNA]</scope>
    <source>
        <strain evidence="1 2">SCSIO 66989</strain>
    </source>
</reference>